<proteinExistence type="predicted"/>
<organism evidence="1 2">
    <name type="scientific">Nephila pilipes</name>
    <name type="common">Giant wood spider</name>
    <name type="synonym">Nephila maculata</name>
    <dbReference type="NCBI Taxonomy" id="299642"/>
    <lineage>
        <taxon>Eukaryota</taxon>
        <taxon>Metazoa</taxon>
        <taxon>Ecdysozoa</taxon>
        <taxon>Arthropoda</taxon>
        <taxon>Chelicerata</taxon>
        <taxon>Arachnida</taxon>
        <taxon>Araneae</taxon>
        <taxon>Araneomorphae</taxon>
        <taxon>Entelegynae</taxon>
        <taxon>Araneoidea</taxon>
        <taxon>Nephilidae</taxon>
        <taxon>Nephila</taxon>
    </lineage>
</organism>
<evidence type="ECO:0000313" key="2">
    <source>
        <dbReference type="Proteomes" id="UP000887013"/>
    </source>
</evidence>
<sequence>WSESLSDFLSSSSGGGRCLPSFIMLAKLRIVAGRDLRPDIEKERKPKED</sequence>
<reference evidence="1" key="1">
    <citation type="submission" date="2020-08" db="EMBL/GenBank/DDBJ databases">
        <title>Multicomponent nature underlies the extraordinary mechanical properties of spider dragline silk.</title>
        <authorList>
            <person name="Kono N."/>
            <person name="Nakamura H."/>
            <person name="Mori M."/>
            <person name="Yoshida Y."/>
            <person name="Ohtoshi R."/>
            <person name="Malay A.D."/>
            <person name="Moran D.A.P."/>
            <person name="Tomita M."/>
            <person name="Numata K."/>
            <person name="Arakawa K."/>
        </authorList>
    </citation>
    <scope>NUCLEOTIDE SEQUENCE</scope>
</reference>
<evidence type="ECO:0000313" key="1">
    <source>
        <dbReference type="EMBL" id="GFT00331.1"/>
    </source>
</evidence>
<dbReference type="AlphaFoldDB" id="A0A8X6N8N4"/>
<gene>
    <name evidence="1" type="ORF">NPIL_33121</name>
</gene>
<dbReference type="EMBL" id="BMAW01055319">
    <property type="protein sequence ID" value="GFT00331.1"/>
    <property type="molecule type" value="Genomic_DNA"/>
</dbReference>
<name>A0A8X6N8N4_NEPPI</name>
<accession>A0A8X6N8N4</accession>
<dbReference type="Proteomes" id="UP000887013">
    <property type="component" value="Unassembled WGS sequence"/>
</dbReference>
<protein>
    <submittedName>
        <fullName evidence="1">Uncharacterized protein</fullName>
    </submittedName>
</protein>
<comment type="caution">
    <text evidence="1">The sequence shown here is derived from an EMBL/GenBank/DDBJ whole genome shotgun (WGS) entry which is preliminary data.</text>
</comment>
<keyword evidence="2" id="KW-1185">Reference proteome</keyword>
<feature type="non-terminal residue" evidence="1">
    <location>
        <position position="1"/>
    </location>
</feature>